<evidence type="ECO:0000313" key="2">
    <source>
        <dbReference type="EMBL" id="TDG48079.1"/>
    </source>
</evidence>
<organism evidence="2 3">
    <name type="scientific">Drosophila navojoa</name>
    <name type="common">Fruit fly</name>
    <dbReference type="NCBI Taxonomy" id="7232"/>
    <lineage>
        <taxon>Eukaryota</taxon>
        <taxon>Metazoa</taxon>
        <taxon>Ecdysozoa</taxon>
        <taxon>Arthropoda</taxon>
        <taxon>Hexapoda</taxon>
        <taxon>Insecta</taxon>
        <taxon>Pterygota</taxon>
        <taxon>Neoptera</taxon>
        <taxon>Endopterygota</taxon>
        <taxon>Diptera</taxon>
        <taxon>Brachycera</taxon>
        <taxon>Muscomorpha</taxon>
        <taxon>Ephydroidea</taxon>
        <taxon>Drosophilidae</taxon>
        <taxon>Drosophila</taxon>
    </lineage>
</organism>
<feature type="chain" id="PRO_5019755302" evidence="1">
    <location>
        <begin position="24"/>
        <end position="114"/>
    </location>
</feature>
<sequence>MQANRHCIGIFTLLLTLWSSTQAELHLAPHGLLKWAELVEHVLTAVSHQSTTVVHHTVPRRTTTLLAPHSSVHSLVVAPLTPLSPAAAYVHAHKVEPMAWSYLYPHTLSTLYAN</sequence>
<dbReference type="EMBL" id="LSRL02000036">
    <property type="protein sequence ID" value="TDG48079.1"/>
    <property type="molecule type" value="Genomic_DNA"/>
</dbReference>
<gene>
    <name evidence="2" type="ORF">AWZ03_005496</name>
</gene>
<proteinExistence type="predicted"/>
<name>A0A484BH29_DRONA</name>
<feature type="signal peptide" evidence="1">
    <location>
        <begin position="1"/>
        <end position="23"/>
    </location>
</feature>
<dbReference type="AlphaFoldDB" id="A0A484BH29"/>
<evidence type="ECO:0000313" key="3">
    <source>
        <dbReference type="Proteomes" id="UP000295192"/>
    </source>
</evidence>
<dbReference type="OMA" id="YLYPHTL"/>
<dbReference type="Proteomes" id="UP000295192">
    <property type="component" value="Unassembled WGS sequence"/>
</dbReference>
<keyword evidence="1" id="KW-0732">Signal</keyword>
<keyword evidence="3" id="KW-1185">Reference proteome</keyword>
<protein>
    <submittedName>
        <fullName evidence="2">Uncharacterized protein</fullName>
    </submittedName>
</protein>
<comment type="caution">
    <text evidence="2">The sequence shown here is derived from an EMBL/GenBank/DDBJ whole genome shotgun (WGS) entry which is preliminary data.</text>
</comment>
<reference evidence="2 3" key="1">
    <citation type="journal article" date="2019" name="J. Hered.">
        <title>An Improved Genome Assembly for Drosophila navojoa, the Basal Species in the mojavensis Cluster.</title>
        <authorList>
            <person name="Vanderlinde T."/>
            <person name="Dupim E.G."/>
            <person name="Nazario-Yepiz N.O."/>
            <person name="Carvalho A.B."/>
        </authorList>
    </citation>
    <scope>NUCLEOTIDE SEQUENCE [LARGE SCALE GENOMIC DNA]</scope>
    <source>
        <strain evidence="2">Navoj_Jal97</strain>
        <tissue evidence="2">Whole organism</tissue>
    </source>
</reference>
<accession>A0A484BH29</accession>
<evidence type="ECO:0000256" key="1">
    <source>
        <dbReference type="SAM" id="SignalP"/>
    </source>
</evidence>